<dbReference type="OrthoDB" id="1749256at2759"/>
<feature type="compositionally biased region" description="Basic and acidic residues" evidence="1">
    <location>
        <begin position="215"/>
        <end position="233"/>
    </location>
</feature>
<feature type="region of interest" description="Disordered" evidence="1">
    <location>
        <begin position="1"/>
        <end position="92"/>
    </location>
</feature>
<feature type="compositionally biased region" description="Basic and acidic residues" evidence="1">
    <location>
        <begin position="1"/>
        <end position="21"/>
    </location>
</feature>
<evidence type="ECO:0000313" key="2">
    <source>
        <dbReference type="EMBL" id="KAF7818391.1"/>
    </source>
</evidence>
<sequence length="302" mass="34702">MPLHFHEASPKPPYKRSDEALHLPSKKTPTSSPTSNPPRRKLSKTSNSNSHPPSRFRIPPPFHEASPKPPYCKPEPVPFPTGDFDEAISSTPEDSHPLFALSFCRNEFVEDLSSITYRTDTLKLNSIEKEDARGLEEPKQVVYKEKDFPSTISYSSKQNNDSEESRIAGYRRFNDDKTQDQQIQHKKSFSMAEEKKKFNETVPQYQNMNPQLQRTKHENFKGENEQPDEKASQDHQTSGSQSQKAINEKVTEIKDQILRARAYLQFAPPSSNSRLVKELKLRIKEMEQLLGEADNDSELSRR</sequence>
<reference evidence="2" key="1">
    <citation type="submission" date="2020-09" db="EMBL/GenBank/DDBJ databases">
        <title>Genome-Enabled Discovery of Anthraquinone Biosynthesis in Senna tora.</title>
        <authorList>
            <person name="Kang S.-H."/>
            <person name="Pandey R.P."/>
            <person name="Lee C.-M."/>
            <person name="Sim J.-S."/>
            <person name="Jeong J.-T."/>
            <person name="Choi B.-S."/>
            <person name="Jung M."/>
            <person name="Ginzburg D."/>
            <person name="Zhao K."/>
            <person name="Won S.Y."/>
            <person name="Oh T.-J."/>
            <person name="Yu Y."/>
            <person name="Kim N.-H."/>
            <person name="Lee O.R."/>
            <person name="Lee T.-H."/>
            <person name="Bashyal P."/>
            <person name="Kim T.-S."/>
            <person name="Lee W.-H."/>
            <person name="Kawkins C."/>
            <person name="Kim C.-K."/>
            <person name="Kim J.S."/>
            <person name="Ahn B.O."/>
            <person name="Rhee S.Y."/>
            <person name="Sohng J.K."/>
        </authorList>
    </citation>
    <scope>NUCLEOTIDE SEQUENCE</scope>
    <source>
        <tissue evidence="2">Leaf</tissue>
    </source>
</reference>
<feature type="compositionally biased region" description="Polar residues" evidence="1">
    <location>
        <begin position="150"/>
        <end position="159"/>
    </location>
</feature>
<comment type="caution">
    <text evidence="2">The sequence shown here is derived from an EMBL/GenBank/DDBJ whole genome shotgun (WGS) entry which is preliminary data.</text>
</comment>
<organism evidence="2 3">
    <name type="scientific">Senna tora</name>
    <dbReference type="NCBI Taxonomy" id="362788"/>
    <lineage>
        <taxon>Eukaryota</taxon>
        <taxon>Viridiplantae</taxon>
        <taxon>Streptophyta</taxon>
        <taxon>Embryophyta</taxon>
        <taxon>Tracheophyta</taxon>
        <taxon>Spermatophyta</taxon>
        <taxon>Magnoliopsida</taxon>
        <taxon>eudicotyledons</taxon>
        <taxon>Gunneridae</taxon>
        <taxon>Pentapetalae</taxon>
        <taxon>rosids</taxon>
        <taxon>fabids</taxon>
        <taxon>Fabales</taxon>
        <taxon>Fabaceae</taxon>
        <taxon>Caesalpinioideae</taxon>
        <taxon>Cassia clade</taxon>
        <taxon>Senna</taxon>
    </lineage>
</organism>
<feature type="region of interest" description="Disordered" evidence="1">
    <location>
        <begin position="144"/>
        <end position="248"/>
    </location>
</feature>
<dbReference type="Pfam" id="PF25557">
    <property type="entry name" value="GAUT_1"/>
    <property type="match status" value="1"/>
</dbReference>
<dbReference type="Proteomes" id="UP000634136">
    <property type="component" value="Unassembled WGS sequence"/>
</dbReference>
<keyword evidence="2" id="KW-0808">Transferase</keyword>
<accession>A0A834WGE8</accession>
<protein>
    <submittedName>
        <fullName evidence="2">Putative galacturonosyltransferase 6 isoform X1</fullName>
    </submittedName>
</protein>
<feature type="compositionally biased region" description="Pro residues" evidence="1">
    <location>
        <begin position="58"/>
        <end position="79"/>
    </location>
</feature>
<evidence type="ECO:0000256" key="1">
    <source>
        <dbReference type="SAM" id="MobiDB-lite"/>
    </source>
</evidence>
<gene>
    <name evidence="2" type="ORF">G2W53_023846</name>
</gene>
<dbReference type="EMBL" id="JAAIUW010000008">
    <property type="protein sequence ID" value="KAF7818391.1"/>
    <property type="molecule type" value="Genomic_DNA"/>
</dbReference>
<name>A0A834WGE8_9FABA</name>
<proteinExistence type="predicted"/>
<feature type="compositionally biased region" description="Polar residues" evidence="1">
    <location>
        <begin position="201"/>
        <end position="213"/>
    </location>
</feature>
<dbReference type="AlphaFoldDB" id="A0A834WGE8"/>
<feature type="compositionally biased region" description="Polar residues" evidence="1">
    <location>
        <begin position="234"/>
        <end position="245"/>
    </location>
</feature>
<keyword evidence="3" id="KW-1185">Reference proteome</keyword>
<evidence type="ECO:0000313" key="3">
    <source>
        <dbReference type="Proteomes" id="UP000634136"/>
    </source>
</evidence>
<dbReference type="GO" id="GO:0016740">
    <property type="term" value="F:transferase activity"/>
    <property type="evidence" value="ECO:0007669"/>
    <property type="project" value="UniProtKB-KW"/>
</dbReference>